<dbReference type="Gene3D" id="1.25.10.10">
    <property type="entry name" value="Leucine-rich Repeat Variant"/>
    <property type="match status" value="2"/>
</dbReference>
<organism evidence="2 3">
    <name type="scientific">Actinoplanes regularis</name>
    <dbReference type="NCBI Taxonomy" id="52697"/>
    <lineage>
        <taxon>Bacteria</taxon>
        <taxon>Bacillati</taxon>
        <taxon>Actinomycetota</taxon>
        <taxon>Actinomycetes</taxon>
        <taxon>Micromonosporales</taxon>
        <taxon>Micromonosporaceae</taxon>
        <taxon>Actinoplanes</taxon>
    </lineage>
</organism>
<reference evidence="2 3" key="1">
    <citation type="submission" date="2017-06" db="EMBL/GenBank/DDBJ databases">
        <authorList>
            <person name="Kim H.J."/>
            <person name="Triplett B.A."/>
        </authorList>
    </citation>
    <scope>NUCLEOTIDE SEQUENCE [LARGE SCALE GENOMIC DNA]</scope>
    <source>
        <strain evidence="2 3">DSM 43151</strain>
    </source>
</reference>
<dbReference type="AlphaFoldDB" id="A0A239C473"/>
<dbReference type="Proteomes" id="UP000198415">
    <property type="component" value="Unassembled WGS sequence"/>
</dbReference>
<feature type="region of interest" description="Disordered" evidence="1">
    <location>
        <begin position="486"/>
        <end position="508"/>
    </location>
</feature>
<protein>
    <recommendedName>
        <fullName evidence="4">Leucine rich repeat variant</fullName>
    </recommendedName>
</protein>
<feature type="compositionally biased region" description="Basic and acidic residues" evidence="1">
    <location>
        <begin position="498"/>
        <end position="508"/>
    </location>
</feature>
<dbReference type="RefSeq" id="WP_089295800.1">
    <property type="nucleotide sequence ID" value="NZ_BOMU01000062.1"/>
</dbReference>
<sequence length="508" mass="56240">MQRDLVLKGLAENPAVPVDVLTRLLCDWPHPVVAGLRARADLPVTLQEQMAGHESRQVRSAVASHEPLDPGIRETLLSDPDWHVRTWAFASREHPLPEEALIRVMTDLLDLPDDMPFLDHELFEEMFFADRNRILVVARHPDPRVRRFAVPYAGRNRLRFLVTDPDPQVAAAAAASVAEHERLMQPADLPKQHCHAFWWVLQRPLSQALAEQVAASGDVEAIQSITVNPTLPPNLVEILARHPDPEVRDGIAARADLDADQVAAFVADPDPAVRAVVAGRAGLTREQIAALAADPDDAVRTTIATYAYLSEEERAILDGNADLAPDRAPQWARSKNPRLRRRAAQCPDLPPELTDLLTTDPDATVRTNLALNHPGAPSELLLSCFLDDRHRTELLARPQFPRTGLSRFADHDDPRVRLLVARDPDPDPMVIGRLTADPDRRVREAMARSPHLPADRLTALLDDAELAADAAANPSLDWEPVIEALRQTAPHGTVTQDAGRRDDQGEWT</sequence>
<keyword evidence="3" id="KW-1185">Reference proteome</keyword>
<name>A0A239C473_9ACTN</name>
<gene>
    <name evidence="2" type="ORF">SAMN06264365_110272</name>
</gene>
<evidence type="ECO:0008006" key="4">
    <source>
        <dbReference type="Google" id="ProtNLM"/>
    </source>
</evidence>
<dbReference type="OrthoDB" id="3699606at2"/>
<evidence type="ECO:0000256" key="1">
    <source>
        <dbReference type="SAM" id="MobiDB-lite"/>
    </source>
</evidence>
<evidence type="ECO:0000313" key="3">
    <source>
        <dbReference type="Proteomes" id="UP000198415"/>
    </source>
</evidence>
<dbReference type="EMBL" id="FZNR01000010">
    <property type="protein sequence ID" value="SNS14478.1"/>
    <property type="molecule type" value="Genomic_DNA"/>
</dbReference>
<dbReference type="SUPFAM" id="SSF48371">
    <property type="entry name" value="ARM repeat"/>
    <property type="match status" value="3"/>
</dbReference>
<dbReference type="InterPro" id="IPR011989">
    <property type="entry name" value="ARM-like"/>
</dbReference>
<proteinExistence type="predicted"/>
<accession>A0A239C473</accession>
<dbReference type="InterPro" id="IPR016024">
    <property type="entry name" value="ARM-type_fold"/>
</dbReference>
<evidence type="ECO:0000313" key="2">
    <source>
        <dbReference type="EMBL" id="SNS14478.1"/>
    </source>
</evidence>